<dbReference type="Gene3D" id="1.10.443.10">
    <property type="entry name" value="Intergrase catalytic core"/>
    <property type="match status" value="1"/>
</dbReference>
<dbReference type="RefSeq" id="WP_069600649.1">
    <property type="nucleotide sequence ID" value="NZ_CP017150.1"/>
</dbReference>
<dbReference type="Pfam" id="PF26003">
    <property type="entry name" value="Integrase_N_phage"/>
    <property type="match status" value="1"/>
</dbReference>
<evidence type="ECO:0000259" key="5">
    <source>
        <dbReference type="PROSITE" id="PS51898"/>
    </source>
</evidence>
<dbReference type="EMBL" id="CP017150">
    <property type="protein sequence ID" value="AOP54609.1"/>
    <property type="molecule type" value="Genomic_DNA"/>
</dbReference>
<keyword evidence="2 4" id="KW-0238">DNA-binding</keyword>
<dbReference type="PANTHER" id="PTHR30349:SF64">
    <property type="entry name" value="PROPHAGE INTEGRASE INTD-RELATED"/>
    <property type="match status" value="1"/>
</dbReference>
<dbReference type="InterPro" id="IPR010998">
    <property type="entry name" value="Integrase_recombinase_N"/>
</dbReference>
<reference evidence="8" key="1">
    <citation type="submission" date="2016-09" db="EMBL/GenBank/DDBJ databases">
        <title>Complete Genome Sequence of Brevibacterium linens SMQ-1335.</title>
        <authorList>
            <person name="de Melo A.G."/>
            <person name="Labrie S.J."/>
            <person name="Dumaresq J."/>
            <person name="Roberts R.J."/>
            <person name="Tremblay D.M."/>
            <person name="Moineau S."/>
        </authorList>
    </citation>
    <scope>NUCLEOTIDE SEQUENCE [LARGE SCALE GENOMIC DNA]</scope>
    <source>
        <strain evidence="8">SMQ-1335</strain>
    </source>
</reference>
<dbReference type="SUPFAM" id="SSF56349">
    <property type="entry name" value="DNA breaking-rejoining enzymes"/>
    <property type="match status" value="1"/>
</dbReference>
<dbReference type="InterPro" id="IPR050090">
    <property type="entry name" value="Tyrosine_recombinase_XerCD"/>
</dbReference>
<protein>
    <submittedName>
        <fullName evidence="7">Phage integrase family protein</fullName>
    </submittedName>
</protein>
<dbReference type="InterPro" id="IPR013762">
    <property type="entry name" value="Integrase-like_cat_sf"/>
</dbReference>
<dbReference type="KEGG" id="blin:BLSMQ_2903"/>
<dbReference type="Gene3D" id="1.10.150.130">
    <property type="match status" value="1"/>
</dbReference>
<dbReference type="AlphaFoldDB" id="A0A1D7W6D9"/>
<sequence length="372" mass="41798">MASIQKRPNGKWRARYRDSEDREHSRHFARKIDAQQWLDTVTASVIRGDYVDPKAGMVTFSQFYKSWSARQVWTHGSRDSFDLIGYGATFGDVPLLKIRRSHVETWVKAMTTAGLAPQTISNRIGLARSIFAAAIGDQLIALDPTRGVKRPRARRQEFSMQIPTGEEVKALLEATEPFFRVAIIVGAFAGLRQGEVSGLQLQDFDFLGRQLHVQRQVQRRSPHPVEIRAPKYGSERTIHLPQSVLTEVSRHLQEFGTYGDDRWILPGKQGGPIWPRQFAYRFEVAANKAGLDVTSHDLRHFFASGLIASGCDVVAVQRAMGHKSASVTLDTYSHLWPSAEERTRTAVDTIFSETLADSVRTADSKTGTDLHR</sequence>
<evidence type="ECO:0000256" key="3">
    <source>
        <dbReference type="ARBA" id="ARBA00023172"/>
    </source>
</evidence>
<keyword evidence="3" id="KW-0233">DNA recombination</keyword>
<dbReference type="Pfam" id="PF00589">
    <property type="entry name" value="Phage_integrase"/>
    <property type="match status" value="1"/>
</dbReference>
<feature type="domain" description="Core-binding (CB)" evidence="6">
    <location>
        <begin position="58"/>
        <end position="135"/>
    </location>
</feature>
<dbReference type="GO" id="GO:0003677">
    <property type="term" value="F:DNA binding"/>
    <property type="evidence" value="ECO:0007669"/>
    <property type="project" value="UniProtKB-UniRule"/>
</dbReference>
<dbReference type="InterPro" id="IPR002104">
    <property type="entry name" value="Integrase_catalytic"/>
</dbReference>
<dbReference type="PATRIC" id="fig|1703.10.peg.3004"/>
<proteinExistence type="inferred from homology"/>
<organism evidence="7 8">
    <name type="scientific">Brevibacterium aurantiacum</name>
    <dbReference type="NCBI Taxonomy" id="273384"/>
    <lineage>
        <taxon>Bacteria</taxon>
        <taxon>Bacillati</taxon>
        <taxon>Actinomycetota</taxon>
        <taxon>Actinomycetes</taxon>
        <taxon>Micrococcales</taxon>
        <taxon>Brevibacteriaceae</taxon>
        <taxon>Brevibacterium</taxon>
    </lineage>
</organism>
<gene>
    <name evidence="7" type="ORF">BLSMQ_2903</name>
</gene>
<dbReference type="GO" id="GO:0006310">
    <property type="term" value="P:DNA recombination"/>
    <property type="evidence" value="ECO:0007669"/>
    <property type="project" value="UniProtKB-KW"/>
</dbReference>
<dbReference type="GO" id="GO:0015074">
    <property type="term" value="P:DNA integration"/>
    <property type="evidence" value="ECO:0007669"/>
    <property type="project" value="InterPro"/>
</dbReference>
<evidence type="ECO:0000259" key="6">
    <source>
        <dbReference type="PROSITE" id="PS51900"/>
    </source>
</evidence>
<name>A0A1D7W6D9_BREAU</name>
<dbReference type="CDD" id="cd01189">
    <property type="entry name" value="INT_ICEBs1_C_like"/>
    <property type="match status" value="1"/>
</dbReference>
<evidence type="ECO:0000313" key="7">
    <source>
        <dbReference type="EMBL" id="AOP54609.1"/>
    </source>
</evidence>
<comment type="similarity">
    <text evidence="1">Belongs to the 'phage' integrase family.</text>
</comment>
<evidence type="ECO:0000256" key="1">
    <source>
        <dbReference type="ARBA" id="ARBA00008857"/>
    </source>
</evidence>
<dbReference type="InterPro" id="IPR058717">
    <property type="entry name" value="Phage_L5_Integrase_N"/>
</dbReference>
<evidence type="ECO:0000256" key="2">
    <source>
        <dbReference type="ARBA" id="ARBA00023125"/>
    </source>
</evidence>
<dbReference type="Proteomes" id="UP000094793">
    <property type="component" value="Chromosome"/>
</dbReference>
<dbReference type="PROSITE" id="PS51898">
    <property type="entry name" value="TYR_RECOMBINASE"/>
    <property type="match status" value="1"/>
</dbReference>
<dbReference type="PANTHER" id="PTHR30349">
    <property type="entry name" value="PHAGE INTEGRASE-RELATED"/>
    <property type="match status" value="1"/>
</dbReference>
<dbReference type="InterPro" id="IPR011010">
    <property type="entry name" value="DNA_brk_join_enz"/>
</dbReference>
<accession>A0A1D7W6D9</accession>
<evidence type="ECO:0000256" key="4">
    <source>
        <dbReference type="PROSITE-ProRule" id="PRU01248"/>
    </source>
</evidence>
<evidence type="ECO:0000313" key="8">
    <source>
        <dbReference type="Proteomes" id="UP000094793"/>
    </source>
</evidence>
<dbReference type="InterPro" id="IPR044068">
    <property type="entry name" value="CB"/>
</dbReference>
<dbReference type="PROSITE" id="PS51900">
    <property type="entry name" value="CB"/>
    <property type="match status" value="1"/>
</dbReference>
<feature type="domain" description="Tyr recombinase" evidence="5">
    <location>
        <begin position="158"/>
        <end position="348"/>
    </location>
</feature>